<dbReference type="InterPro" id="IPR001387">
    <property type="entry name" value="Cro/C1-type_HTH"/>
</dbReference>
<evidence type="ECO:0000313" key="3">
    <source>
        <dbReference type="Proteomes" id="UP000626026"/>
    </source>
</evidence>
<reference evidence="2 3" key="1">
    <citation type="journal article" date="2013" name="Int. J. Syst. Evol. Microbiol.">
        <title>Roseomonas aerophila sp. nov., isolated from air.</title>
        <authorList>
            <person name="Kim S.J."/>
            <person name="Weon H.Y."/>
            <person name="Ahn J.H."/>
            <person name="Hong S.B."/>
            <person name="Seok S.J."/>
            <person name="Whang K.S."/>
            <person name="Kwon S.W."/>
        </authorList>
    </citation>
    <scope>NUCLEOTIDE SEQUENCE [LARGE SCALE GENOMIC DNA]</scope>
    <source>
        <strain evidence="2 3">NBRC 108923</strain>
    </source>
</reference>
<accession>A0ABR7RUW0</accession>
<dbReference type="CDD" id="cd00093">
    <property type="entry name" value="HTH_XRE"/>
    <property type="match status" value="1"/>
</dbReference>
<dbReference type="SMART" id="SM00530">
    <property type="entry name" value="HTH_XRE"/>
    <property type="match status" value="1"/>
</dbReference>
<dbReference type="Pfam" id="PF13560">
    <property type="entry name" value="HTH_31"/>
    <property type="match status" value="1"/>
</dbReference>
<name>A0ABR7RUW0_9PROT</name>
<dbReference type="InterPro" id="IPR010982">
    <property type="entry name" value="Lambda_DNA-bd_dom_sf"/>
</dbReference>
<dbReference type="SUPFAM" id="SSF47413">
    <property type="entry name" value="lambda repressor-like DNA-binding domains"/>
    <property type="match status" value="1"/>
</dbReference>
<dbReference type="Gene3D" id="1.10.260.40">
    <property type="entry name" value="lambda repressor-like DNA-binding domains"/>
    <property type="match status" value="1"/>
</dbReference>
<feature type="domain" description="HTH cro/C1-type" evidence="1">
    <location>
        <begin position="13"/>
        <end position="67"/>
    </location>
</feature>
<protein>
    <submittedName>
        <fullName evidence="2">Helix-turn-helix transcriptional regulator</fullName>
    </submittedName>
</protein>
<organism evidence="2 3">
    <name type="scientific">Teichococcus aerophilus</name>
    <dbReference type="NCBI Taxonomy" id="1224513"/>
    <lineage>
        <taxon>Bacteria</taxon>
        <taxon>Pseudomonadati</taxon>
        <taxon>Pseudomonadota</taxon>
        <taxon>Alphaproteobacteria</taxon>
        <taxon>Acetobacterales</taxon>
        <taxon>Roseomonadaceae</taxon>
        <taxon>Roseomonas</taxon>
    </lineage>
</organism>
<evidence type="ECO:0000259" key="1">
    <source>
        <dbReference type="PROSITE" id="PS50943"/>
    </source>
</evidence>
<dbReference type="PROSITE" id="PS50943">
    <property type="entry name" value="HTH_CROC1"/>
    <property type="match status" value="1"/>
</dbReference>
<evidence type="ECO:0000313" key="2">
    <source>
        <dbReference type="EMBL" id="MBC9209817.1"/>
    </source>
</evidence>
<dbReference type="EMBL" id="JACTVA010000074">
    <property type="protein sequence ID" value="MBC9209817.1"/>
    <property type="molecule type" value="Genomic_DNA"/>
</dbReference>
<gene>
    <name evidence="2" type="ORF">IBL26_23470</name>
</gene>
<dbReference type="RefSeq" id="WP_187786942.1">
    <property type="nucleotide sequence ID" value="NZ_JACTVA010000074.1"/>
</dbReference>
<keyword evidence="3" id="KW-1185">Reference proteome</keyword>
<sequence>MASTLELLVADRLKAVRAELGLDPGGMAKKLSVGRTRYLNWERGDNLPSERAMMVLCDLTGISMDYLYRGRVDAIPTGLATRLIGWQLGEDPSSPGFPSPQVSRALMRACRRT</sequence>
<dbReference type="Proteomes" id="UP000626026">
    <property type="component" value="Unassembled WGS sequence"/>
</dbReference>
<comment type="caution">
    <text evidence="2">The sequence shown here is derived from an EMBL/GenBank/DDBJ whole genome shotgun (WGS) entry which is preliminary data.</text>
</comment>
<proteinExistence type="predicted"/>